<accession>A0A9D9DXJ1</accession>
<name>A0A9D9DXJ1_9SPIO</name>
<gene>
    <name evidence="1" type="ORF">IAA97_02565</name>
</gene>
<evidence type="ECO:0000313" key="2">
    <source>
        <dbReference type="Proteomes" id="UP000823615"/>
    </source>
</evidence>
<reference evidence="1" key="2">
    <citation type="journal article" date="2021" name="PeerJ">
        <title>Extensive microbial diversity within the chicken gut microbiome revealed by metagenomics and culture.</title>
        <authorList>
            <person name="Gilroy R."/>
            <person name="Ravi A."/>
            <person name="Getino M."/>
            <person name="Pursley I."/>
            <person name="Horton D.L."/>
            <person name="Alikhan N.F."/>
            <person name="Baker D."/>
            <person name="Gharbi K."/>
            <person name="Hall N."/>
            <person name="Watson M."/>
            <person name="Adriaenssens E.M."/>
            <person name="Foster-Nyarko E."/>
            <person name="Jarju S."/>
            <person name="Secka A."/>
            <person name="Antonio M."/>
            <person name="Oren A."/>
            <person name="Chaudhuri R.R."/>
            <person name="La Ragione R."/>
            <person name="Hildebrand F."/>
            <person name="Pallen M.J."/>
        </authorList>
    </citation>
    <scope>NUCLEOTIDE SEQUENCE</scope>
    <source>
        <strain evidence="1">7293</strain>
    </source>
</reference>
<protein>
    <submittedName>
        <fullName evidence="1">Uncharacterized protein</fullName>
    </submittedName>
</protein>
<comment type="caution">
    <text evidence="1">The sequence shown here is derived from an EMBL/GenBank/DDBJ whole genome shotgun (WGS) entry which is preliminary data.</text>
</comment>
<proteinExistence type="predicted"/>
<organism evidence="1 2">
    <name type="scientific">Candidatus Ornithospirochaeta stercoripullorum</name>
    <dbReference type="NCBI Taxonomy" id="2840899"/>
    <lineage>
        <taxon>Bacteria</taxon>
        <taxon>Pseudomonadati</taxon>
        <taxon>Spirochaetota</taxon>
        <taxon>Spirochaetia</taxon>
        <taxon>Spirochaetales</taxon>
        <taxon>Spirochaetaceae</taxon>
        <taxon>Spirochaetaceae incertae sedis</taxon>
        <taxon>Candidatus Ornithospirochaeta</taxon>
    </lineage>
</organism>
<dbReference type="Proteomes" id="UP000823615">
    <property type="component" value="Unassembled WGS sequence"/>
</dbReference>
<sequence>MIKRFVFSLLLLVAVPLFAVGSETIAFSFLPSAIDYAVSGSEMIEADQNAEAAFLPALVSSSSLSLEGLLSGNVLRMGKNTASMLFLCSKLQSMELKKASGWLRFSPSLANDGIFTLLVEYDDVKGLWDDGTESAIDGSVSIMLKTHDDSLLISVEIHDMKIDGDSSFSNSSASLSATLIEQEYREFLSANDLDRTVLRAGSAYFLSFFAPFKKIDMLSYLAELDALSALDIISIVLFSSVDTFPASSLSLELSIDGNRAHADTDKALSIVISLLSLLS</sequence>
<reference evidence="1" key="1">
    <citation type="submission" date="2020-10" db="EMBL/GenBank/DDBJ databases">
        <authorList>
            <person name="Gilroy R."/>
        </authorList>
    </citation>
    <scope>NUCLEOTIDE SEQUENCE</scope>
    <source>
        <strain evidence="1">7293</strain>
    </source>
</reference>
<dbReference type="AlphaFoldDB" id="A0A9D9DXJ1"/>
<dbReference type="EMBL" id="JADIMT010000036">
    <property type="protein sequence ID" value="MBO8435849.1"/>
    <property type="molecule type" value="Genomic_DNA"/>
</dbReference>
<evidence type="ECO:0000313" key="1">
    <source>
        <dbReference type="EMBL" id="MBO8435849.1"/>
    </source>
</evidence>